<evidence type="ECO:0000256" key="1">
    <source>
        <dbReference type="SAM" id="MobiDB-lite"/>
    </source>
</evidence>
<feature type="compositionally biased region" description="Basic and acidic residues" evidence="1">
    <location>
        <begin position="183"/>
        <end position="197"/>
    </location>
</feature>
<protein>
    <recommendedName>
        <fullName evidence="5">Glycine-rich protein</fullName>
    </recommendedName>
</protein>
<keyword evidence="2" id="KW-0732">Signal</keyword>
<evidence type="ECO:0000313" key="4">
    <source>
        <dbReference type="Proteomes" id="UP001177003"/>
    </source>
</evidence>
<gene>
    <name evidence="3" type="ORF">LSALG_LOCUS27653</name>
</gene>
<dbReference type="EMBL" id="OX465081">
    <property type="protein sequence ID" value="CAI9288347.1"/>
    <property type="molecule type" value="Genomic_DNA"/>
</dbReference>
<organism evidence="3 4">
    <name type="scientific">Lactuca saligna</name>
    <name type="common">Willowleaf lettuce</name>
    <dbReference type="NCBI Taxonomy" id="75948"/>
    <lineage>
        <taxon>Eukaryota</taxon>
        <taxon>Viridiplantae</taxon>
        <taxon>Streptophyta</taxon>
        <taxon>Embryophyta</taxon>
        <taxon>Tracheophyta</taxon>
        <taxon>Spermatophyta</taxon>
        <taxon>Magnoliopsida</taxon>
        <taxon>eudicotyledons</taxon>
        <taxon>Gunneridae</taxon>
        <taxon>Pentapetalae</taxon>
        <taxon>asterids</taxon>
        <taxon>campanulids</taxon>
        <taxon>Asterales</taxon>
        <taxon>Asteraceae</taxon>
        <taxon>Cichorioideae</taxon>
        <taxon>Cichorieae</taxon>
        <taxon>Lactucinae</taxon>
        <taxon>Lactuca</taxon>
    </lineage>
</organism>
<feature type="region of interest" description="Disordered" evidence="1">
    <location>
        <begin position="153"/>
        <end position="197"/>
    </location>
</feature>
<evidence type="ECO:0008006" key="5">
    <source>
        <dbReference type="Google" id="ProtNLM"/>
    </source>
</evidence>
<reference evidence="3" key="1">
    <citation type="submission" date="2023-04" db="EMBL/GenBank/DDBJ databases">
        <authorList>
            <person name="Vijverberg K."/>
            <person name="Xiong W."/>
            <person name="Schranz E."/>
        </authorList>
    </citation>
    <scope>NUCLEOTIDE SEQUENCE</scope>
</reference>
<dbReference type="AlphaFoldDB" id="A0AA35ZAB8"/>
<keyword evidence="4" id="KW-1185">Reference proteome</keyword>
<evidence type="ECO:0000256" key="2">
    <source>
        <dbReference type="SAM" id="SignalP"/>
    </source>
</evidence>
<feature type="chain" id="PRO_5041444207" description="Glycine-rich protein" evidence="2">
    <location>
        <begin position="25"/>
        <end position="197"/>
    </location>
</feature>
<name>A0AA35ZAB8_LACSI</name>
<evidence type="ECO:0000313" key="3">
    <source>
        <dbReference type="EMBL" id="CAI9288347.1"/>
    </source>
</evidence>
<proteinExistence type="predicted"/>
<dbReference type="Proteomes" id="UP001177003">
    <property type="component" value="Chromosome 5"/>
</dbReference>
<feature type="signal peptide" evidence="2">
    <location>
        <begin position="1"/>
        <end position="24"/>
    </location>
</feature>
<sequence>MGRVHQSLLLLVTFLIAFSTLIEGQKTSLGKFDLQKGQSESEGIKGRYVNNPFNSVYYLDSGVGFLAKGSSKDGSTRAIGEEPALFLLHFLPGLGFPFPFPFPGLGFPLPGLGAPLPGLGAPFPFPFPLGGYPPGAGFAGGPGKGFGGGGGFGFPGGGPGKGLGGRGGFGFPDGGPGGFLGKQKAEGKDEFRRNPSP</sequence>
<accession>A0AA35ZAB8</accession>
<feature type="compositionally biased region" description="Gly residues" evidence="1">
    <location>
        <begin position="153"/>
        <end position="180"/>
    </location>
</feature>